<dbReference type="EMBL" id="WTYU01000001">
    <property type="protein sequence ID" value="MXP14713.1"/>
    <property type="molecule type" value="Genomic_DNA"/>
</dbReference>
<feature type="transmembrane region" description="Helical" evidence="2">
    <location>
        <begin position="6"/>
        <end position="28"/>
    </location>
</feature>
<name>A0A6L7GF93_9SPHN</name>
<dbReference type="AlphaFoldDB" id="A0A6L7GF93"/>
<dbReference type="Proteomes" id="UP000473531">
    <property type="component" value="Unassembled WGS sequence"/>
</dbReference>
<evidence type="ECO:0000256" key="1">
    <source>
        <dbReference type="SAM" id="Coils"/>
    </source>
</evidence>
<reference evidence="3 4" key="1">
    <citation type="submission" date="2019-12" db="EMBL/GenBank/DDBJ databases">
        <title>Genomic-based taxomic classification of the family Erythrobacteraceae.</title>
        <authorList>
            <person name="Xu L."/>
        </authorList>
    </citation>
    <scope>NUCLEOTIDE SEQUENCE [LARGE SCALE GENOMIC DNA]</scope>
    <source>
        <strain evidence="3 4">KCTC 52259</strain>
    </source>
</reference>
<evidence type="ECO:0000256" key="2">
    <source>
        <dbReference type="SAM" id="Phobius"/>
    </source>
</evidence>
<keyword evidence="4" id="KW-1185">Reference proteome</keyword>
<organism evidence="3 4">
    <name type="scientific">Allopontixanthobacter confluentis</name>
    <dbReference type="NCBI Taxonomy" id="1849021"/>
    <lineage>
        <taxon>Bacteria</taxon>
        <taxon>Pseudomonadati</taxon>
        <taxon>Pseudomonadota</taxon>
        <taxon>Alphaproteobacteria</taxon>
        <taxon>Sphingomonadales</taxon>
        <taxon>Erythrobacteraceae</taxon>
        <taxon>Allopontixanthobacter</taxon>
    </lineage>
</organism>
<keyword evidence="1" id="KW-0175">Coiled coil</keyword>
<keyword evidence="2" id="KW-0472">Membrane</keyword>
<protein>
    <submittedName>
        <fullName evidence="3">Uncharacterized protein</fullName>
    </submittedName>
</protein>
<dbReference type="OrthoDB" id="7391494at2"/>
<feature type="coiled-coil region" evidence="1">
    <location>
        <begin position="49"/>
        <end position="76"/>
    </location>
</feature>
<gene>
    <name evidence="3" type="ORF">GRI44_08110</name>
</gene>
<keyword evidence="2" id="KW-1133">Transmembrane helix</keyword>
<evidence type="ECO:0000313" key="3">
    <source>
        <dbReference type="EMBL" id="MXP14713.1"/>
    </source>
</evidence>
<keyword evidence="2" id="KW-0812">Transmembrane</keyword>
<accession>A0A6L7GF93</accession>
<sequence length="117" mass="12878">MMPFEFTPQLIAILGVAGMLGWVATTWIRVRHGYPLDGAWGQAIYPKSDAEAQERVVRLTQENTQLRTELGSVKDRVAVVERIVTDSGYGLTQEIEKLRDDRSATAPLHAVNAKGAA</sequence>
<comment type="caution">
    <text evidence="3">The sequence shown here is derived from an EMBL/GenBank/DDBJ whole genome shotgun (WGS) entry which is preliminary data.</text>
</comment>
<proteinExistence type="predicted"/>
<evidence type="ECO:0000313" key="4">
    <source>
        <dbReference type="Proteomes" id="UP000473531"/>
    </source>
</evidence>